<evidence type="ECO:0000256" key="1">
    <source>
        <dbReference type="ARBA" id="ARBA00004202"/>
    </source>
</evidence>
<comment type="function">
    <text evidence="11">Part of the ABC transporter complex WtpABC involved in molybdate/tungstate import. Responsible for energy coupling to the transport system.</text>
</comment>
<dbReference type="PROSITE" id="PS00211">
    <property type="entry name" value="ABC_TRANSPORTER_1"/>
    <property type="match status" value="1"/>
</dbReference>
<keyword evidence="5 13" id="KW-0067">ATP-binding</keyword>
<proteinExistence type="inferred from homology"/>
<dbReference type="SMART" id="SM00382">
    <property type="entry name" value="AAA"/>
    <property type="match status" value="1"/>
</dbReference>
<organism evidence="13 14">
    <name type="scientific">Halonotius pteroides</name>
    <dbReference type="NCBI Taxonomy" id="268735"/>
    <lineage>
        <taxon>Archaea</taxon>
        <taxon>Methanobacteriati</taxon>
        <taxon>Methanobacteriota</taxon>
        <taxon>Stenosarchaea group</taxon>
        <taxon>Halobacteria</taxon>
        <taxon>Halobacteriales</taxon>
        <taxon>Haloferacaceae</taxon>
        <taxon>Halonotius</taxon>
    </lineage>
</organism>
<dbReference type="AlphaFoldDB" id="A0A3A6QRN3"/>
<protein>
    <recommendedName>
        <fullName evidence="9">Molybdate/tungstate import ATP-binding protein WtpC</fullName>
        <ecNumber evidence="8">7.3.2.6</ecNumber>
    </recommendedName>
</protein>
<evidence type="ECO:0000256" key="8">
    <source>
        <dbReference type="ARBA" id="ARBA00039025"/>
    </source>
</evidence>
<name>A0A3A6QRN3_9EURY</name>
<dbReference type="InterPro" id="IPR013611">
    <property type="entry name" value="Transp-assoc_OB_typ2"/>
</dbReference>
<dbReference type="EMBL" id="QMDW01000003">
    <property type="protein sequence ID" value="RJX51049.1"/>
    <property type="molecule type" value="Genomic_DNA"/>
</dbReference>
<evidence type="ECO:0000313" key="13">
    <source>
        <dbReference type="EMBL" id="RJX51049.1"/>
    </source>
</evidence>
<dbReference type="Pfam" id="PF00005">
    <property type="entry name" value="ABC_tran"/>
    <property type="match status" value="1"/>
</dbReference>
<accession>A0A3A6QRN3</accession>
<dbReference type="GO" id="GO:0016887">
    <property type="term" value="F:ATP hydrolysis activity"/>
    <property type="evidence" value="ECO:0007669"/>
    <property type="project" value="InterPro"/>
</dbReference>
<evidence type="ECO:0000256" key="7">
    <source>
        <dbReference type="ARBA" id="ARBA00038781"/>
    </source>
</evidence>
<dbReference type="GO" id="GO:0043190">
    <property type="term" value="C:ATP-binding cassette (ABC) transporter complex"/>
    <property type="evidence" value="ECO:0007669"/>
    <property type="project" value="InterPro"/>
</dbReference>
<dbReference type="Proteomes" id="UP000281564">
    <property type="component" value="Unassembled WGS sequence"/>
</dbReference>
<dbReference type="SUPFAM" id="SSF52540">
    <property type="entry name" value="P-loop containing nucleoside triphosphate hydrolases"/>
    <property type="match status" value="1"/>
</dbReference>
<evidence type="ECO:0000256" key="3">
    <source>
        <dbReference type="ARBA" id="ARBA00022505"/>
    </source>
</evidence>
<dbReference type="SUPFAM" id="SSF50331">
    <property type="entry name" value="MOP-like"/>
    <property type="match status" value="1"/>
</dbReference>
<dbReference type="InterPro" id="IPR027417">
    <property type="entry name" value="P-loop_NTPase"/>
</dbReference>
<dbReference type="RefSeq" id="WP_120083284.1">
    <property type="nucleotide sequence ID" value="NZ_QMDW01000003.1"/>
</dbReference>
<dbReference type="GO" id="GO:0005524">
    <property type="term" value="F:ATP binding"/>
    <property type="evidence" value="ECO:0007669"/>
    <property type="project" value="UniProtKB-KW"/>
</dbReference>
<reference evidence="13 14" key="1">
    <citation type="submission" date="2018-06" db="EMBL/GenBank/DDBJ databases">
        <title>Halonotius sp. F13-13 a new haloarchaeeon isolated from a solar saltern from Isla Cristina, Huelva, Spain.</title>
        <authorList>
            <person name="Duran-Viseras A."/>
            <person name="Sanchez-Porro C."/>
            <person name="Ventosa A."/>
        </authorList>
    </citation>
    <scope>NUCLEOTIDE SEQUENCE [LARGE SCALE GENOMIC DNA]</scope>
    <source>
        <strain evidence="13 14">CECT 7525</strain>
    </source>
</reference>
<dbReference type="Gene3D" id="2.40.50.100">
    <property type="match status" value="1"/>
</dbReference>
<comment type="caution">
    <text evidence="13">The sequence shown here is derived from an EMBL/GenBank/DDBJ whole genome shotgun (WGS) entry which is preliminary data.</text>
</comment>
<feature type="domain" description="ABC transporter" evidence="12">
    <location>
        <begin position="4"/>
        <end position="234"/>
    </location>
</feature>
<evidence type="ECO:0000256" key="2">
    <source>
        <dbReference type="ARBA" id="ARBA00022448"/>
    </source>
</evidence>
<evidence type="ECO:0000256" key="6">
    <source>
        <dbReference type="ARBA" id="ARBA00038307"/>
    </source>
</evidence>
<dbReference type="InterPro" id="IPR008995">
    <property type="entry name" value="Mo/tungstate-bd_C_term_dom"/>
</dbReference>
<dbReference type="PROSITE" id="PS50893">
    <property type="entry name" value="ABC_TRANSPORTER_2"/>
    <property type="match status" value="1"/>
</dbReference>
<evidence type="ECO:0000259" key="12">
    <source>
        <dbReference type="PROSITE" id="PS50893"/>
    </source>
</evidence>
<dbReference type="InterPro" id="IPR017871">
    <property type="entry name" value="ABC_transporter-like_CS"/>
</dbReference>
<comment type="subcellular location">
    <subcellularLocation>
        <location evidence="1">Cell membrane</location>
        <topology evidence="1">Peripheral membrane protein</topology>
    </subcellularLocation>
</comment>
<evidence type="ECO:0000256" key="9">
    <source>
        <dbReference type="ARBA" id="ARBA00041133"/>
    </source>
</evidence>
<dbReference type="OrthoDB" id="18368at2157"/>
<dbReference type="FunFam" id="3.40.50.300:FF:000425">
    <property type="entry name" value="Probable ABC transporter, ATP-binding subunit"/>
    <property type="match status" value="1"/>
</dbReference>
<evidence type="ECO:0000256" key="4">
    <source>
        <dbReference type="ARBA" id="ARBA00022741"/>
    </source>
</evidence>
<sequence>MAILEVDSITNSFGSVTAVDDVSLSVEAGELFCLLGPSGCGKSTTLRTIAGFEQPDSGQIRIDGTDVTPTEPNRRDCSMVFQDWALFPNKTVRENVAFGLRMNDVATAQRRQRVDETLSLVEMTDHAEKPPAALSGGQKQRVALARSLAFEPEILLLDEPLSNLDRKLREAMQLEIKSIQRETGMTMVYVTHDQDEAFTLADRIGIINEGHIAQQGPPATVYTDPTNQFVESFLGTTNFITCEVTATTAVEPATPEATDGGTAEIELTTPFGEPLSVPAVDRLSPGDTVTASIRPERVSVVTASSEPPASWLFTATGTVEQRLHRGSRIRYELAVGETTLVTERRIDERLGVDIGDSVAVGCQPEAITYFDAAGRRIR</sequence>
<dbReference type="EC" id="7.3.2.6" evidence="8"/>
<evidence type="ECO:0000256" key="5">
    <source>
        <dbReference type="ARBA" id="ARBA00022840"/>
    </source>
</evidence>
<keyword evidence="2" id="KW-0813">Transport</keyword>
<keyword evidence="3" id="KW-0500">Molybdenum</keyword>
<dbReference type="GO" id="GO:1901238">
    <property type="term" value="F:ABC-type tungstate transporter activity"/>
    <property type="evidence" value="ECO:0007669"/>
    <property type="project" value="UniProtKB-EC"/>
</dbReference>
<evidence type="ECO:0000256" key="10">
    <source>
        <dbReference type="ARBA" id="ARBA00047936"/>
    </source>
</evidence>
<dbReference type="Gene3D" id="3.40.50.300">
    <property type="entry name" value="P-loop containing nucleotide triphosphate hydrolases"/>
    <property type="match status" value="1"/>
</dbReference>
<dbReference type="InterPro" id="IPR003593">
    <property type="entry name" value="AAA+_ATPase"/>
</dbReference>
<dbReference type="PANTHER" id="PTHR42781:SF4">
    <property type="entry name" value="SPERMIDINE_PUTRESCINE IMPORT ATP-BINDING PROTEIN POTA"/>
    <property type="match status" value="1"/>
</dbReference>
<evidence type="ECO:0000256" key="11">
    <source>
        <dbReference type="ARBA" id="ARBA00057369"/>
    </source>
</evidence>
<dbReference type="PANTHER" id="PTHR42781">
    <property type="entry name" value="SPERMIDINE/PUTRESCINE IMPORT ATP-BINDING PROTEIN POTA"/>
    <property type="match status" value="1"/>
</dbReference>
<gene>
    <name evidence="13" type="ORF">DP106_02895</name>
</gene>
<evidence type="ECO:0000313" key="14">
    <source>
        <dbReference type="Proteomes" id="UP000281564"/>
    </source>
</evidence>
<dbReference type="InterPro" id="IPR050093">
    <property type="entry name" value="ABC_SmlMolc_Importer"/>
</dbReference>
<dbReference type="InterPro" id="IPR003439">
    <property type="entry name" value="ABC_transporter-like_ATP-bd"/>
</dbReference>
<keyword evidence="14" id="KW-1185">Reference proteome</keyword>
<keyword evidence="4" id="KW-0547">Nucleotide-binding</keyword>
<dbReference type="Pfam" id="PF08402">
    <property type="entry name" value="TOBE_2"/>
    <property type="match status" value="1"/>
</dbReference>
<comment type="subunit">
    <text evidence="7">The complex is composed of two ATP-binding proteins (WtpC), two transmembrane proteins (WtpB) and a solute-binding protein (WtpA).</text>
</comment>
<comment type="similarity">
    <text evidence="6">Belongs to the ABC transporter superfamily. Sulfate/tungstate importer (TC 3.A.1.6) family.</text>
</comment>
<comment type="catalytic activity">
    <reaction evidence="10">
        <text>tungstate(in) + ATP + H2O = tungstate(out) + ADP + phosphate + H(+)</text>
        <dbReference type="Rhea" id="RHEA:35027"/>
        <dbReference type="ChEBI" id="CHEBI:15377"/>
        <dbReference type="ChEBI" id="CHEBI:15378"/>
        <dbReference type="ChEBI" id="CHEBI:30616"/>
        <dbReference type="ChEBI" id="CHEBI:43474"/>
        <dbReference type="ChEBI" id="CHEBI:46502"/>
        <dbReference type="ChEBI" id="CHEBI:456216"/>
        <dbReference type="EC" id="7.3.2.6"/>
    </reaction>
</comment>